<evidence type="ECO:0008006" key="4">
    <source>
        <dbReference type="Google" id="ProtNLM"/>
    </source>
</evidence>
<protein>
    <recommendedName>
        <fullName evidence="4">ApeA N-terminal domain-containing protein</fullName>
    </recommendedName>
</protein>
<keyword evidence="1" id="KW-0812">Transmembrane</keyword>
<feature type="transmembrane region" description="Helical" evidence="1">
    <location>
        <begin position="473"/>
        <end position="494"/>
    </location>
</feature>
<dbReference type="EMBL" id="VORT01000007">
    <property type="protein sequence ID" value="TXD72787.1"/>
    <property type="molecule type" value="Genomic_DNA"/>
</dbReference>
<name>A0A5C6YZD6_9FLAO</name>
<comment type="caution">
    <text evidence="2">The sequence shown here is derived from an EMBL/GenBank/DDBJ whole genome shotgun (WGS) entry which is preliminary data.</text>
</comment>
<accession>A0A5C6YZD6</accession>
<proteinExistence type="predicted"/>
<keyword evidence="3" id="KW-1185">Reference proteome</keyword>
<evidence type="ECO:0000256" key="1">
    <source>
        <dbReference type="SAM" id="Phobius"/>
    </source>
</evidence>
<dbReference type="RefSeq" id="WP_146848122.1">
    <property type="nucleotide sequence ID" value="NZ_VORT01000007.1"/>
</dbReference>
<gene>
    <name evidence="2" type="ORF">ESU54_11250</name>
</gene>
<keyword evidence="1" id="KW-1133">Transmembrane helix</keyword>
<evidence type="ECO:0000313" key="3">
    <source>
        <dbReference type="Proteomes" id="UP000321497"/>
    </source>
</evidence>
<sequence>MIDKCINANLKLLQKFRTNNSGILTTGNSKNHSFNGLSATIEFGRNIELKPDAFLSKDLNDNKDIRFRKGTEVKLSCSLLDYYISGSDLLPSSIKFPNFNNPEVDANSLKKQIIANIHNLSNQSKTHYKKNRFYRFLLPVEKGLSFQGDFYPYEFAKVDAATNNALTINIEIENENYHFFSTHIKKQHYIVIDSLNKVMLERFTQVVNSIFMTYAFLKGTYYGGLAHIFSYNDVELRRPIGIRVFESSETISKGYEIHTTNPYKYMKFRSPKFIKNKKGMIERIGKDTAKNYMFEFPMENYSKLCELILLRGSILRSFILIIDCSNSPLELKIPAFFVALENITKVVVNKGENNSGEIFEEKEINKQIKQISKEAAKKIKVLEQETRPKGLSSIELKERKANYERLITKLHQINKGSNNQKLAEPFEKFGYILSKDEENALYIHRNKFIHGDDFFIPDLGFDKEFKELFHLSFLVYTLCAILLLKLSGFSGYIVNLPKAYAYITKQKTSGRGLIKI</sequence>
<organism evidence="2 3">
    <name type="scientific">Aequorivita antarctica</name>
    <dbReference type="NCBI Taxonomy" id="153266"/>
    <lineage>
        <taxon>Bacteria</taxon>
        <taxon>Pseudomonadati</taxon>
        <taxon>Bacteroidota</taxon>
        <taxon>Flavobacteriia</taxon>
        <taxon>Flavobacteriales</taxon>
        <taxon>Flavobacteriaceae</taxon>
        <taxon>Aequorivita</taxon>
    </lineage>
</organism>
<reference evidence="2 3" key="1">
    <citation type="submission" date="2019-08" db="EMBL/GenBank/DDBJ databases">
        <title>Genome of Aequorivita antarctica SW49 (type strain).</title>
        <authorList>
            <person name="Bowman J.P."/>
        </authorList>
    </citation>
    <scope>NUCLEOTIDE SEQUENCE [LARGE SCALE GENOMIC DNA]</scope>
    <source>
        <strain evidence="2 3">SW49</strain>
    </source>
</reference>
<evidence type="ECO:0000313" key="2">
    <source>
        <dbReference type="EMBL" id="TXD72787.1"/>
    </source>
</evidence>
<dbReference type="AlphaFoldDB" id="A0A5C6YZD6"/>
<dbReference type="Proteomes" id="UP000321497">
    <property type="component" value="Unassembled WGS sequence"/>
</dbReference>
<keyword evidence="1" id="KW-0472">Membrane</keyword>